<comment type="caution">
    <text evidence="3">The sequence shown here is derived from an EMBL/GenBank/DDBJ whole genome shotgun (WGS) entry which is preliminary data.</text>
</comment>
<sequence>MKNVTISQSCGKGFVNTQTKYEATDPVCNAESMVGLDVGITKPATLSYGTIYAPVNRFKASQRKLATRQRQVNRKVKFSANRQKPAKTTR</sequence>
<accession>A0A8K0XW43</accession>
<gene>
    <name evidence="3" type="ORF">JJB97_04955</name>
</gene>
<evidence type="ECO:0000313" key="3">
    <source>
        <dbReference type="EMBL" id="MBK4714691.1"/>
    </source>
</evidence>
<dbReference type="AlphaFoldDB" id="A0A8K0XW43"/>
<feature type="compositionally biased region" description="Basic residues" evidence="1">
    <location>
        <begin position="66"/>
        <end position="77"/>
    </location>
</feature>
<reference evidence="3" key="1">
    <citation type="submission" date="2021-01" db="EMBL/GenBank/DDBJ databases">
        <title>Intestinitalea alba gen. nov., sp. nov., a novel genus of the family Enterobacteriaceae, isolated from the gut of the plastic-eating mealworm Tenebrio molitor L.</title>
        <authorList>
            <person name="Yang Y."/>
        </authorList>
    </citation>
    <scope>NUCLEOTIDE SEQUENCE</scope>
    <source>
        <strain evidence="3">BIT-L3</strain>
    </source>
</reference>
<name>A0A8K0XW43_9ENTR</name>
<proteinExistence type="predicted"/>
<evidence type="ECO:0000313" key="4">
    <source>
        <dbReference type="Proteomes" id="UP000659047"/>
    </source>
</evidence>
<organism evidence="3 4">
    <name type="scientific">Tenebrionibacter intestinalis</name>
    <dbReference type="NCBI Taxonomy" id="2799638"/>
    <lineage>
        <taxon>Bacteria</taxon>
        <taxon>Pseudomonadati</taxon>
        <taxon>Pseudomonadota</taxon>
        <taxon>Gammaproteobacteria</taxon>
        <taxon>Enterobacterales</taxon>
        <taxon>Enterobacteriaceae</taxon>
        <taxon>Tenebrionibacter/Tenebrionicola group</taxon>
        <taxon>Tenebrionibacter</taxon>
    </lineage>
</organism>
<feature type="domain" description="Probable transposase IS891/IS1136/IS1341" evidence="2">
    <location>
        <begin position="19"/>
        <end position="85"/>
    </location>
</feature>
<dbReference type="EMBL" id="JAEPBH010000009">
    <property type="protein sequence ID" value="MBK4714691.1"/>
    <property type="molecule type" value="Genomic_DNA"/>
</dbReference>
<evidence type="ECO:0000259" key="2">
    <source>
        <dbReference type="Pfam" id="PF01385"/>
    </source>
</evidence>
<protein>
    <submittedName>
        <fullName evidence="3">Transposase</fullName>
    </submittedName>
</protein>
<feature type="region of interest" description="Disordered" evidence="1">
    <location>
        <begin position="66"/>
        <end position="90"/>
    </location>
</feature>
<evidence type="ECO:0000256" key="1">
    <source>
        <dbReference type="SAM" id="MobiDB-lite"/>
    </source>
</evidence>
<dbReference type="Proteomes" id="UP000659047">
    <property type="component" value="Unassembled WGS sequence"/>
</dbReference>
<dbReference type="Pfam" id="PF01385">
    <property type="entry name" value="OrfB_IS605"/>
    <property type="match status" value="1"/>
</dbReference>
<keyword evidence="4" id="KW-1185">Reference proteome</keyword>
<dbReference type="InterPro" id="IPR001959">
    <property type="entry name" value="Transposase"/>
</dbReference>